<organism evidence="3 4">
    <name type="scientific">Hyella patelloides LEGE 07179</name>
    <dbReference type="NCBI Taxonomy" id="945734"/>
    <lineage>
        <taxon>Bacteria</taxon>
        <taxon>Bacillati</taxon>
        <taxon>Cyanobacteriota</taxon>
        <taxon>Cyanophyceae</taxon>
        <taxon>Pleurocapsales</taxon>
        <taxon>Hyellaceae</taxon>
        <taxon>Hyella</taxon>
    </lineage>
</organism>
<dbReference type="Proteomes" id="UP000320055">
    <property type="component" value="Unassembled WGS sequence"/>
</dbReference>
<keyword evidence="2" id="KW-1133">Transmembrane helix</keyword>
<protein>
    <submittedName>
        <fullName evidence="3">Ycf20-like protein</fullName>
    </submittedName>
</protein>
<evidence type="ECO:0000313" key="4">
    <source>
        <dbReference type="Proteomes" id="UP000320055"/>
    </source>
</evidence>
<proteinExistence type="inferred from homology"/>
<reference evidence="3 4" key="1">
    <citation type="submission" date="2019-01" db="EMBL/GenBank/DDBJ databases">
        <authorList>
            <person name="Brito A."/>
        </authorList>
    </citation>
    <scope>NUCLEOTIDE SEQUENCE [LARGE SCALE GENOMIC DNA]</scope>
    <source>
        <strain evidence="3">1</strain>
    </source>
</reference>
<feature type="transmembrane region" description="Helical" evidence="2">
    <location>
        <begin position="28"/>
        <end position="47"/>
    </location>
</feature>
<dbReference type="PANTHER" id="PTHR33787:SF5">
    <property type="entry name" value="YCF20-LIKE PROTEIN"/>
    <property type="match status" value="1"/>
</dbReference>
<feature type="transmembrane region" description="Helical" evidence="2">
    <location>
        <begin position="87"/>
        <end position="106"/>
    </location>
</feature>
<keyword evidence="2" id="KW-0812">Transmembrane</keyword>
<dbReference type="AlphaFoldDB" id="A0A563VJC4"/>
<accession>A0A563VJC4</accession>
<evidence type="ECO:0000256" key="1">
    <source>
        <dbReference type="ARBA" id="ARBA00009846"/>
    </source>
</evidence>
<dbReference type="Pfam" id="PF04483">
    <property type="entry name" value="DUF565"/>
    <property type="match status" value="1"/>
</dbReference>
<sequence length="114" mass="12950">MQRTRLNTLVTSVVEQLELLFINPWRRIALSLISILMGFFMGSAIVTTAGQDAVWDVPAAAILFAFIELISRFVYGYRSKSIIKVRFPLWLNTLNLFKIGVTYSLFLEAFKLGS</sequence>
<dbReference type="OrthoDB" id="424985at2"/>
<dbReference type="InterPro" id="IPR007572">
    <property type="entry name" value="Uncharacterised_Ycf20"/>
</dbReference>
<keyword evidence="4" id="KW-1185">Reference proteome</keyword>
<dbReference type="PANTHER" id="PTHR33787">
    <property type="match status" value="1"/>
</dbReference>
<comment type="similarity">
    <text evidence="1">Belongs to the ycf20 family.</text>
</comment>
<evidence type="ECO:0000313" key="3">
    <source>
        <dbReference type="EMBL" id="VEP11512.1"/>
    </source>
</evidence>
<dbReference type="EMBL" id="CAACVJ010000010">
    <property type="protein sequence ID" value="VEP11512.1"/>
    <property type="molecule type" value="Genomic_DNA"/>
</dbReference>
<feature type="transmembrane region" description="Helical" evidence="2">
    <location>
        <begin position="53"/>
        <end position="75"/>
    </location>
</feature>
<gene>
    <name evidence="3" type="ORF">H1P_1070024</name>
</gene>
<keyword evidence="2" id="KW-0472">Membrane</keyword>
<name>A0A563VJC4_9CYAN</name>
<dbReference type="RefSeq" id="WP_144869062.1">
    <property type="nucleotide sequence ID" value="NZ_LR213863.1"/>
</dbReference>
<evidence type="ECO:0000256" key="2">
    <source>
        <dbReference type="SAM" id="Phobius"/>
    </source>
</evidence>